<evidence type="ECO:0000313" key="2">
    <source>
        <dbReference type="EMBL" id="KNZ44401.1"/>
    </source>
</evidence>
<protein>
    <submittedName>
        <fullName evidence="2">Uncharacterized protein</fullName>
    </submittedName>
</protein>
<evidence type="ECO:0000313" key="3">
    <source>
        <dbReference type="Proteomes" id="UP000037035"/>
    </source>
</evidence>
<proteinExistence type="predicted"/>
<dbReference type="PANTHER" id="PTHR34409">
    <property type="entry name" value="SET DOMAIN-CONTAINING PROTEIN"/>
    <property type="match status" value="1"/>
</dbReference>
<dbReference type="EMBL" id="LAVV01014827">
    <property type="protein sequence ID" value="KNZ44401.1"/>
    <property type="molecule type" value="Genomic_DNA"/>
</dbReference>
<feature type="coiled-coil region" evidence="1">
    <location>
        <begin position="69"/>
        <end position="121"/>
    </location>
</feature>
<name>A0A0L6U7D2_9BASI</name>
<dbReference type="AlphaFoldDB" id="A0A0L6U7D2"/>
<dbReference type="VEuPathDB" id="FungiDB:VP01_91g8"/>
<comment type="caution">
    <text evidence="2">The sequence shown here is derived from an EMBL/GenBank/DDBJ whole genome shotgun (WGS) entry which is preliminary data.</text>
</comment>
<dbReference type="Proteomes" id="UP000037035">
    <property type="component" value="Unassembled WGS sequence"/>
</dbReference>
<accession>A0A0L6U7D2</accession>
<organism evidence="2 3">
    <name type="scientific">Puccinia sorghi</name>
    <dbReference type="NCBI Taxonomy" id="27349"/>
    <lineage>
        <taxon>Eukaryota</taxon>
        <taxon>Fungi</taxon>
        <taxon>Dikarya</taxon>
        <taxon>Basidiomycota</taxon>
        <taxon>Pucciniomycotina</taxon>
        <taxon>Pucciniomycetes</taxon>
        <taxon>Pucciniales</taxon>
        <taxon>Pucciniaceae</taxon>
        <taxon>Puccinia</taxon>
    </lineage>
</organism>
<keyword evidence="1" id="KW-0175">Coiled coil</keyword>
<sequence length="157" mass="17914">MLSLIGLEHFQSSQCGSLVSPQKKRFGVWDSLALPGSSLEKHLSAYFDPTTLQKRDIETGMTHYYAIQLQEAHKTIQTLRNETIQLRKEISHLRMGDISLSNELQEKVMDQKVEIQSLKSKFKLLRMRLKMYGTTSMGFASQPLMRHGHPLNPSSVP</sequence>
<reference evidence="2 3" key="1">
    <citation type="submission" date="2015-08" db="EMBL/GenBank/DDBJ databases">
        <title>Next Generation Sequencing and Analysis of the Genome of Puccinia sorghi L Schw, the Causal Agent of Maize Common Rust.</title>
        <authorList>
            <person name="Rochi L."/>
            <person name="Burguener G."/>
            <person name="Darino M."/>
            <person name="Turjanski A."/>
            <person name="Kreff E."/>
            <person name="Dieguez M.J."/>
            <person name="Sacco F."/>
        </authorList>
    </citation>
    <scope>NUCLEOTIDE SEQUENCE [LARGE SCALE GENOMIC DNA]</scope>
    <source>
        <strain evidence="2 3">RO10H11247</strain>
    </source>
</reference>
<keyword evidence="3" id="KW-1185">Reference proteome</keyword>
<dbReference type="PANTHER" id="PTHR34409:SF1">
    <property type="entry name" value="MYB-LIKE DOMAIN-CONTAINING PROTEIN"/>
    <property type="match status" value="1"/>
</dbReference>
<evidence type="ECO:0000256" key="1">
    <source>
        <dbReference type="SAM" id="Coils"/>
    </source>
</evidence>
<gene>
    <name evidence="2" type="ORF">VP01_91g8</name>
</gene>